<name>A0A2S4LSE7_9HYPH</name>
<reference evidence="9 10" key="1">
    <citation type="submission" date="2018-01" db="EMBL/GenBank/DDBJ databases">
        <title>Genomic Encyclopedia of Type Strains, Phase III (KMG-III): the genomes of soil and plant-associated and newly described type strains.</title>
        <authorList>
            <person name="Whitman W."/>
        </authorList>
    </citation>
    <scope>NUCLEOTIDE SEQUENCE [LARGE SCALE GENOMIC DNA]</scope>
    <source>
        <strain evidence="9 10">1131</strain>
    </source>
</reference>
<keyword evidence="6 7" id="KW-0472">Membrane</keyword>
<feature type="transmembrane region" description="Helical" evidence="7">
    <location>
        <begin position="213"/>
        <end position="234"/>
    </location>
</feature>
<evidence type="ECO:0000256" key="7">
    <source>
        <dbReference type="RuleBase" id="RU363032"/>
    </source>
</evidence>
<dbReference type="Pfam" id="PF00528">
    <property type="entry name" value="BPD_transp_1"/>
    <property type="match status" value="1"/>
</dbReference>
<evidence type="ECO:0000256" key="3">
    <source>
        <dbReference type="ARBA" id="ARBA00022475"/>
    </source>
</evidence>
<dbReference type="GO" id="GO:0005886">
    <property type="term" value="C:plasma membrane"/>
    <property type="evidence" value="ECO:0007669"/>
    <property type="project" value="UniProtKB-SubCell"/>
</dbReference>
<evidence type="ECO:0000256" key="5">
    <source>
        <dbReference type="ARBA" id="ARBA00022989"/>
    </source>
</evidence>
<dbReference type="CDD" id="cd06261">
    <property type="entry name" value="TM_PBP2"/>
    <property type="match status" value="1"/>
</dbReference>
<evidence type="ECO:0000313" key="9">
    <source>
        <dbReference type="EMBL" id="POR45269.1"/>
    </source>
</evidence>
<feature type="transmembrane region" description="Helical" evidence="7">
    <location>
        <begin position="102"/>
        <end position="129"/>
    </location>
</feature>
<dbReference type="Proteomes" id="UP000236919">
    <property type="component" value="Unassembled WGS sequence"/>
</dbReference>
<dbReference type="Pfam" id="PF12911">
    <property type="entry name" value="OppC_N"/>
    <property type="match status" value="1"/>
</dbReference>
<evidence type="ECO:0000259" key="8">
    <source>
        <dbReference type="PROSITE" id="PS50928"/>
    </source>
</evidence>
<dbReference type="GO" id="GO:0055085">
    <property type="term" value="P:transmembrane transport"/>
    <property type="evidence" value="ECO:0007669"/>
    <property type="project" value="InterPro"/>
</dbReference>
<feature type="transmembrane region" description="Helical" evidence="7">
    <location>
        <begin position="269"/>
        <end position="290"/>
    </location>
</feature>
<dbReference type="InterPro" id="IPR035906">
    <property type="entry name" value="MetI-like_sf"/>
</dbReference>
<keyword evidence="10" id="KW-1185">Reference proteome</keyword>
<feature type="transmembrane region" description="Helical" evidence="7">
    <location>
        <begin position="149"/>
        <end position="173"/>
    </location>
</feature>
<feature type="domain" description="ABC transmembrane type-1" evidence="8">
    <location>
        <begin position="100"/>
        <end position="290"/>
    </location>
</feature>
<dbReference type="InterPro" id="IPR000515">
    <property type="entry name" value="MetI-like"/>
</dbReference>
<accession>A0A2S4LSE7</accession>
<evidence type="ECO:0000256" key="2">
    <source>
        <dbReference type="ARBA" id="ARBA00022448"/>
    </source>
</evidence>
<evidence type="ECO:0000313" key="10">
    <source>
        <dbReference type="Proteomes" id="UP000236919"/>
    </source>
</evidence>
<evidence type="ECO:0000256" key="6">
    <source>
        <dbReference type="ARBA" id="ARBA00023136"/>
    </source>
</evidence>
<dbReference type="InterPro" id="IPR050366">
    <property type="entry name" value="BP-dependent_transpt_permease"/>
</dbReference>
<keyword evidence="4 7" id="KW-0812">Transmembrane</keyword>
<dbReference type="SUPFAM" id="SSF161098">
    <property type="entry name" value="MetI-like"/>
    <property type="match status" value="1"/>
</dbReference>
<feature type="transmembrane region" description="Helical" evidence="7">
    <location>
        <begin position="30"/>
        <end position="51"/>
    </location>
</feature>
<keyword evidence="5 7" id="KW-1133">Transmembrane helix</keyword>
<dbReference type="AlphaFoldDB" id="A0A2S4LSE7"/>
<organism evidence="9 10">
    <name type="scientific">Bosea psychrotolerans</name>
    <dbReference type="NCBI Taxonomy" id="1871628"/>
    <lineage>
        <taxon>Bacteria</taxon>
        <taxon>Pseudomonadati</taxon>
        <taxon>Pseudomonadota</taxon>
        <taxon>Alphaproteobacteria</taxon>
        <taxon>Hyphomicrobiales</taxon>
        <taxon>Boseaceae</taxon>
        <taxon>Bosea</taxon>
    </lineage>
</organism>
<protein>
    <submittedName>
        <fullName evidence="9">Peptide/nickel transport system permease protein</fullName>
    </submittedName>
</protein>
<dbReference type="RefSeq" id="WP_103721579.1">
    <property type="nucleotide sequence ID" value="NZ_PQFZ01000037.1"/>
</dbReference>
<evidence type="ECO:0000256" key="1">
    <source>
        <dbReference type="ARBA" id="ARBA00004651"/>
    </source>
</evidence>
<gene>
    <name evidence="9" type="ORF">CYD53_1376</name>
</gene>
<dbReference type="InterPro" id="IPR025966">
    <property type="entry name" value="OppC_N"/>
</dbReference>
<dbReference type="PANTHER" id="PTHR43386:SF26">
    <property type="entry name" value="ABC TRANSPORTER PERMEASE PROTEIN"/>
    <property type="match status" value="1"/>
</dbReference>
<keyword evidence="3" id="KW-1003">Cell membrane</keyword>
<dbReference type="PROSITE" id="PS50928">
    <property type="entry name" value="ABC_TM1"/>
    <property type="match status" value="1"/>
</dbReference>
<dbReference type="EMBL" id="PQFZ01000037">
    <property type="protein sequence ID" value="POR45269.1"/>
    <property type="molecule type" value="Genomic_DNA"/>
</dbReference>
<keyword evidence="2 7" id="KW-0813">Transport</keyword>
<dbReference type="PANTHER" id="PTHR43386">
    <property type="entry name" value="OLIGOPEPTIDE TRANSPORT SYSTEM PERMEASE PROTEIN APPC"/>
    <property type="match status" value="1"/>
</dbReference>
<dbReference type="OrthoDB" id="9805884at2"/>
<dbReference type="Gene3D" id="1.10.3720.10">
    <property type="entry name" value="MetI-like"/>
    <property type="match status" value="1"/>
</dbReference>
<comment type="subcellular location">
    <subcellularLocation>
        <location evidence="1 7">Cell membrane</location>
        <topology evidence="1 7">Multi-pass membrane protein</topology>
    </subcellularLocation>
</comment>
<comment type="similarity">
    <text evidence="7">Belongs to the binding-protein-dependent transport system permease family.</text>
</comment>
<comment type="caution">
    <text evidence="9">The sequence shown here is derived from an EMBL/GenBank/DDBJ whole genome shotgun (WGS) entry which is preliminary data.</text>
</comment>
<sequence>MSAPASAVPATPPRATPLRRFLRAFASSHLAMAGLVAFTAIVLAALLAPWISPQNPYDLMQLDILDGRLPPGAVSGTGMTYWLGTDDQGRDMLSAILYGLRISLLVGIASALLAAAVGTTLGLFAAYAGGRIETALMRLVDLQLSFPTILIALMILAFLGKGIANVVLALVIVEWATYARTARASALIESRKEYIEAARAMGARPMRILWRHLLPNCLPPLMVIATVQIARAIALEATLSFLGLGVPVTEPSLGMLIANGYQYMLSGKFWISFYPGLALLATVVAINLIGDHLRDVLNPRRQVD</sequence>
<proteinExistence type="inferred from homology"/>
<evidence type="ECO:0000256" key="4">
    <source>
        <dbReference type="ARBA" id="ARBA00022692"/>
    </source>
</evidence>